<feature type="domain" description="DUF1510" evidence="3">
    <location>
        <begin position="141"/>
        <end position="230"/>
    </location>
</feature>
<keyword evidence="2" id="KW-0812">Transmembrane</keyword>
<reference evidence="4 5" key="1">
    <citation type="submission" date="2020-08" db="EMBL/GenBank/DDBJ databases">
        <title>Genomic Encyclopedia of Type Strains, Phase IV (KMG-IV): sequencing the most valuable type-strain genomes for metagenomic binning, comparative biology and taxonomic classification.</title>
        <authorList>
            <person name="Goeker M."/>
        </authorList>
    </citation>
    <scope>NUCLEOTIDE SEQUENCE [LARGE SCALE GENOMIC DNA]</scope>
    <source>
        <strain evidence="4 5">DSM 5391</strain>
    </source>
</reference>
<keyword evidence="5" id="KW-1185">Reference proteome</keyword>
<feature type="compositionally biased region" description="Basic and acidic residues" evidence="1">
    <location>
        <begin position="64"/>
        <end position="86"/>
    </location>
</feature>
<keyword evidence="2" id="KW-1133">Transmembrane helix</keyword>
<proteinExistence type="predicted"/>
<dbReference type="AlphaFoldDB" id="A0A7X0HSA6"/>
<evidence type="ECO:0000313" key="5">
    <source>
        <dbReference type="Proteomes" id="UP000531594"/>
    </source>
</evidence>
<dbReference type="Pfam" id="PF07423">
    <property type="entry name" value="DUF1510"/>
    <property type="match status" value="1"/>
</dbReference>
<evidence type="ECO:0000256" key="2">
    <source>
        <dbReference type="SAM" id="Phobius"/>
    </source>
</evidence>
<dbReference type="RefSeq" id="WP_246439558.1">
    <property type="nucleotide sequence ID" value="NZ_JACHGK010000008.1"/>
</dbReference>
<evidence type="ECO:0000313" key="4">
    <source>
        <dbReference type="EMBL" id="MBB6445939.1"/>
    </source>
</evidence>
<accession>A0A7X0HSA6</accession>
<dbReference type="EMBL" id="JACHGK010000008">
    <property type="protein sequence ID" value="MBB6445939.1"/>
    <property type="molecule type" value="Genomic_DNA"/>
</dbReference>
<evidence type="ECO:0000256" key="1">
    <source>
        <dbReference type="SAM" id="MobiDB-lite"/>
    </source>
</evidence>
<dbReference type="InterPro" id="IPR009988">
    <property type="entry name" value="DUF1510"/>
</dbReference>
<feature type="region of interest" description="Disordered" evidence="1">
    <location>
        <begin position="60"/>
        <end position="139"/>
    </location>
</feature>
<keyword evidence="2" id="KW-0472">Membrane</keyword>
<protein>
    <recommendedName>
        <fullName evidence="3">DUF1510 domain-containing protein</fullName>
    </recommendedName>
</protein>
<feature type="transmembrane region" description="Helical" evidence="2">
    <location>
        <begin position="26"/>
        <end position="48"/>
    </location>
</feature>
<evidence type="ECO:0000259" key="3">
    <source>
        <dbReference type="Pfam" id="PF07423"/>
    </source>
</evidence>
<sequence length="232" mass="26010">MMMKDEQQPFHNSRIKQREKRRKTNIILNSLIVIVLLLIVIVSVQIFFKDDKKTASVATEEQVATEKEPGTLEHSNKADKADDINKDTASAENRNKTAASKDNEDEKNPADKDSDKKDAKVKEDSEIVTEGGNDPDVKKTIVNPAWEPVGTAQTGEHSNSYGGVDWDEMVQAISYATGIDQGNMTIHYLGNNGENKSVGTIQAKDTKQKYRVYIEWVDEKGWKPTLVEELTE</sequence>
<gene>
    <name evidence="4" type="ORF">HNR53_002588</name>
</gene>
<name>A0A7X0HSA6_9BACI</name>
<feature type="compositionally biased region" description="Basic and acidic residues" evidence="1">
    <location>
        <begin position="93"/>
        <end position="125"/>
    </location>
</feature>
<comment type="caution">
    <text evidence="4">The sequence shown here is derived from an EMBL/GenBank/DDBJ whole genome shotgun (WGS) entry which is preliminary data.</text>
</comment>
<dbReference type="Proteomes" id="UP000531594">
    <property type="component" value="Unassembled WGS sequence"/>
</dbReference>
<organism evidence="4 5">
    <name type="scientific">Bacillus benzoevorans</name>
    <dbReference type="NCBI Taxonomy" id="1456"/>
    <lineage>
        <taxon>Bacteria</taxon>
        <taxon>Bacillati</taxon>
        <taxon>Bacillota</taxon>
        <taxon>Bacilli</taxon>
        <taxon>Bacillales</taxon>
        <taxon>Bacillaceae</taxon>
        <taxon>Bacillus</taxon>
    </lineage>
</organism>